<evidence type="ECO:0000313" key="5">
    <source>
        <dbReference type="EMBL" id="SDC52179.1"/>
    </source>
</evidence>
<dbReference type="OrthoDB" id="63399at2"/>
<dbReference type="Pfam" id="PF05853">
    <property type="entry name" value="BKACE"/>
    <property type="match status" value="1"/>
</dbReference>
<evidence type="ECO:0000256" key="2">
    <source>
        <dbReference type="ARBA" id="ARBA00022679"/>
    </source>
</evidence>
<organism evidence="5 6">
    <name type="scientific">Melghirimyces thermohalophilus</name>
    <dbReference type="NCBI Taxonomy" id="1236220"/>
    <lineage>
        <taxon>Bacteria</taxon>
        <taxon>Bacillati</taxon>
        <taxon>Bacillota</taxon>
        <taxon>Bacilli</taxon>
        <taxon>Bacillales</taxon>
        <taxon>Thermoactinomycetaceae</taxon>
        <taxon>Melghirimyces</taxon>
    </lineage>
</organism>
<name>A0A1G6M9J9_9BACL</name>
<dbReference type="AlphaFoldDB" id="A0A1G6M9J9"/>
<evidence type="ECO:0000256" key="4">
    <source>
        <dbReference type="ARBA" id="ARBA00022833"/>
    </source>
</evidence>
<evidence type="ECO:0000313" key="6">
    <source>
        <dbReference type="Proteomes" id="UP000199387"/>
    </source>
</evidence>
<dbReference type="PANTHER" id="PTHR37418">
    <property type="entry name" value="3-KETO-5-AMINOHEXANOATE CLEAVAGE ENZYME-RELATED"/>
    <property type="match status" value="1"/>
</dbReference>
<dbReference type="InterPro" id="IPR008567">
    <property type="entry name" value="BKACE"/>
</dbReference>
<dbReference type="RefSeq" id="WP_091569578.1">
    <property type="nucleotide sequence ID" value="NZ_FMZA01000009.1"/>
</dbReference>
<dbReference type="Gene3D" id="3.20.20.70">
    <property type="entry name" value="Aldolase class I"/>
    <property type="match status" value="1"/>
</dbReference>
<reference evidence="5 6" key="1">
    <citation type="submission" date="2016-10" db="EMBL/GenBank/DDBJ databases">
        <authorList>
            <person name="de Groot N.N."/>
        </authorList>
    </citation>
    <scope>NUCLEOTIDE SEQUENCE [LARGE SCALE GENOMIC DNA]</scope>
    <source>
        <strain evidence="5 6">DSM 45514</strain>
    </source>
</reference>
<keyword evidence="6" id="KW-1185">Reference proteome</keyword>
<dbReference type="InterPro" id="IPR013785">
    <property type="entry name" value="Aldolase_TIM"/>
</dbReference>
<gene>
    <name evidence="5" type="ORF">SAMN04488112_10974</name>
</gene>
<accession>A0A1G6M9J9</accession>
<keyword evidence="4" id="KW-0862">Zinc</keyword>
<dbReference type="GO" id="GO:0043720">
    <property type="term" value="F:3-keto-5-aminohexanoate cleavage activity"/>
    <property type="evidence" value="ECO:0007669"/>
    <property type="project" value="InterPro"/>
</dbReference>
<comment type="cofactor">
    <cofactor evidence="1">
        <name>Zn(2+)</name>
        <dbReference type="ChEBI" id="CHEBI:29105"/>
    </cofactor>
</comment>
<proteinExistence type="predicted"/>
<dbReference type="EMBL" id="FMZA01000009">
    <property type="protein sequence ID" value="SDC52179.1"/>
    <property type="molecule type" value="Genomic_DNA"/>
</dbReference>
<dbReference type="PANTHER" id="PTHR37418:SF2">
    <property type="entry name" value="3-KETO-5-AMINOHEXANOATE CLEAVAGE ENZYME"/>
    <property type="match status" value="1"/>
</dbReference>
<evidence type="ECO:0000256" key="3">
    <source>
        <dbReference type="ARBA" id="ARBA00022723"/>
    </source>
</evidence>
<evidence type="ECO:0000256" key="1">
    <source>
        <dbReference type="ARBA" id="ARBA00001947"/>
    </source>
</evidence>
<sequence length="279" mass="30303">MEKLIITAALVGAEVTRDDTPHLPVTAEEIGDAALEAYEAGAAIAHIHVRDAEGKPTQSRERYEAAIAEIRQRCPIIIQVSTGGAVGMTADERLQPLQLRPEMATLTTGTVNFGDDVFSNPPALIRQLAMAMKRYDIRPEFEIFDSGMIPSALRLVREGLVTGHLHFDFVMGVPGGIPATAQHLLLLKEQLPPGATWTVAAIGRHQLPMAAHAIPLGGHVRVGLEDNIYYRKGELATNGRLVARIRRIAEELERPVATSEEARKILGLTSSYSSVQKGK</sequence>
<keyword evidence="3" id="KW-0479">Metal-binding</keyword>
<dbReference type="STRING" id="1236220.SAMN04488112_10974"/>
<protein>
    <submittedName>
        <fullName evidence="5">3-keto-5-aminohexanoate cleavage enzyme</fullName>
    </submittedName>
</protein>
<dbReference type="Proteomes" id="UP000199387">
    <property type="component" value="Unassembled WGS sequence"/>
</dbReference>
<keyword evidence="2" id="KW-0808">Transferase</keyword>
<dbReference type="GO" id="GO:0046872">
    <property type="term" value="F:metal ion binding"/>
    <property type="evidence" value="ECO:0007669"/>
    <property type="project" value="UniProtKB-KW"/>
</dbReference>